<dbReference type="SUPFAM" id="SSF52047">
    <property type="entry name" value="RNI-like"/>
    <property type="match status" value="1"/>
</dbReference>
<gene>
    <name evidence="1" type="ORF">DFQ27_007502</name>
</gene>
<evidence type="ECO:0000313" key="2">
    <source>
        <dbReference type="Proteomes" id="UP000807716"/>
    </source>
</evidence>
<keyword evidence="2" id="KW-1185">Reference proteome</keyword>
<dbReference type="SUPFAM" id="SSF52058">
    <property type="entry name" value="L domain-like"/>
    <property type="match status" value="1"/>
</dbReference>
<dbReference type="PANTHER" id="PTHR13318">
    <property type="entry name" value="PARTNER OF PAIRED, ISOFORM B-RELATED"/>
    <property type="match status" value="1"/>
</dbReference>
<dbReference type="GO" id="GO:0031146">
    <property type="term" value="P:SCF-dependent proteasomal ubiquitin-dependent protein catabolic process"/>
    <property type="evidence" value="ECO:0007669"/>
    <property type="project" value="TreeGrafter"/>
</dbReference>
<dbReference type="OrthoDB" id="2347948at2759"/>
<dbReference type="Gene3D" id="3.80.10.10">
    <property type="entry name" value="Ribonuclease Inhibitor"/>
    <property type="match status" value="3"/>
</dbReference>
<accession>A0A9P6PVC7</accession>
<evidence type="ECO:0000313" key="1">
    <source>
        <dbReference type="EMBL" id="KAG0253290.1"/>
    </source>
</evidence>
<protein>
    <recommendedName>
        <fullName evidence="3">F-box domain-containing protein</fullName>
    </recommendedName>
</protein>
<evidence type="ECO:0008006" key="3">
    <source>
        <dbReference type="Google" id="ProtNLM"/>
    </source>
</evidence>
<dbReference type="PANTHER" id="PTHR13318:SF95">
    <property type="entry name" value="F-BOX PROTEIN YLR352W"/>
    <property type="match status" value="1"/>
</dbReference>
<proteinExistence type="predicted"/>
<dbReference type="GO" id="GO:0019005">
    <property type="term" value="C:SCF ubiquitin ligase complex"/>
    <property type="evidence" value="ECO:0007669"/>
    <property type="project" value="TreeGrafter"/>
</dbReference>
<name>A0A9P6PVC7_9FUNG</name>
<comment type="caution">
    <text evidence="1">The sequence shown here is derived from an EMBL/GenBank/DDBJ whole genome shotgun (WGS) entry which is preliminary data.</text>
</comment>
<sequence length="1054" mass="119185">MPATIHSVLHIAHLQDAIAQGLDVSDLLRCRSVSRGWRAIFTPSYRRGKVLWLKDGKDYKGQESQDMLGKYGGHVRRLFIQKTRLLPTIASHCKNISSLEVSERLCDDSRRGEALHWRRCAEFIESNCPRLQKLNLHNWIGKNLHELVSRLTQLSSLKESLQSLTFSSYQGLTPGTSDLLDLLVGLPQLTTLECGWHNSWRINHDEALLRRSTFRLRSMQIYEWSYSPMQDPAVLIPFWRQSPFLESLHVCWTPQNDSFDSFASLFDDWDDKGQPVRHTRHISFPKSFPLDDSKLDRILRGCANQYLTTLSIVRSPIGPGAFEALLETQSQSLEILDLSGQVAPGLCASPWIQKLLATCRRLKVLRVLCTEVDITSGIHLHADDILTSPWVCSGLTTLFIPILVAPKAGHLTQESDSDRSTVINRVMQQISQMDMLEELGTSKKGYVRTGAGRVAAGEEFIVPDLLSFSVGGEGGGGDLRYLARLRKMRELSVSRCALDVSVIEAWWMKRHWPGLQVISGRRRHGGRAEILNVSDLERCRAVSRDWRVVFTPYYWHRKSLQVDARKINWSVESQALLKKYGPHIRQLVIINTSVLPIIAPHCQNVSHLEVQDVVGDNKRLPGLGPDWQRCVEFMKSSCPRLKSLTVHNWWDSQFHELVSKLTQTGSASQSLQFLKIDCTRKTQLSTRDLLDLLIGLPQLTTLGGQWRGVWRVDHDEAQLERCTFRLRSMPITHNPTVLTPFWKQCPFLESHRISWCHRSDFDMFAAIFDTRDARQQPIRHVRAISLPKLYPTPDRLLAGILRGCVRHYLTSLSTSSSPIGPEAFVVLLETQSQSLEILELSRHVEPGMCASPWIQKLLTSCPRLRELRVSLYTEVDITNGIHLLAHDILHGPWVCSGLTTLLLPILVAPTTSHIAQGTDSDKSTTVNHVMQQIGQMTKLETLGTSHYTDILEYELGLSREEVIVPDLLPFSLGSDDGGGGGLQYLAGLKQLRELRLYRCEPKIGIAEVAWMKEHWHSLRTISGIACQKQITSALSLSRNQSLSDWVSSILACNV</sequence>
<dbReference type="EMBL" id="JAAAJB010000593">
    <property type="protein sequence ID" value="KAG0253290.1"/>
    <property type="molecule type" value="Genomic_DNA"/>
</dbReference>
<reference evidence="1" key="1">
    <citation type="journal article" date="2020" name="Fungal Divers.">
        <title>Resolving the Mortierellaceae phylogeny through synthesis of multi-gene phylogenetics and phylogenomics.</title>
        <authorList>
            <person name="Vandepol N."/>
            <person name="Liber J."/>
            <person name="Desiro A."/>
            <person name="Na H."/>
            <person name="Kennedy M."/>
            <person name="Barry K."/>
            <person name="Grigoriev I.V."/>
            <person name="Miller A.N."/>
            <person name="O'Donnell K."/>
            <person name="Stajich J.E."/>
            <person name="Bonito G."/>
        </authorList>
    </citation>
    <scope>NUCLEOTIDE SEQUENCE</scope>
    <source>
        <strain evidence="1">BC1065</strain>
    </source>
</reference>
<dbReference type="Proteomes" id="UP000807716">
    <property type="component" value="Unassembled WGS sequence"/>
</dbReference>
<dbReference type="InterPro" id="IPR032675">
    <property type="entry name" value="LRR_dom_sf"/>
</dbReference>
<organism evidence="1 2">
    <name type="scientific">Actinomortierella ambigua</name>
    <dbReference type="NCBI Taxonomy" id="1343610"/>
    <lineage>
        <taxon>Eukaryota</taxon>
        <taxon>Fungi</taxon>
        <taxon>Fungi incertae sedis</taxon>
        <taxon>Mucoromycota</taxon>
        <taxon>Mortierellomycotina</taxon>
        <taxon>Mortierellomycetes</taxon>
        <taxon>Mortierellales</taxon>
        <taxon>Mortierellaceae</taxon>
        <taxon>Actinomortierella</taxon>
    </lineage>
</organism>
<dbReference type="AlphaFoldDB" id="A0A9P6PVC7"/>